<sequence>MTKWFWILTGGLITGALLMLVGLCTAHVIGPNGLWAAGGGLLLLLSCGLLREHVQTKRAATTTPAK</sequence>
<dbReference type="RefSeq" id="WP_137641963.1">
    <property type="nucleotide sequence ID" value="NZ_BJEA01000004.1"/>
</dbReference>
<evidence type="ECO:0000256" key="1">
    <source>
        <dbReference type="SAM" id="Phobius"/>
    </source>
</evidence>
<dbReference type="Proteomes" id="UP001589691">
    <property type="component" value="Unassembled WGS sequence"/>
</dbReference>
<comment type="caution">
    <text evidence="2">The sequence shown here is derived from an EMBL/GenBank/DDBJ whole genome shotgun (WGS) entry which is preliminary data.</text>
</comment>
<proteinExistence type="predicted"/>
<feature type="transmembrane region" description="Helical" evidence="1">
    <location>
        <begin position="34"/>
        <end position="50"/>
    </location>
</feature>
<keyword evidence="1" id="KW-0472">Membrane</keyword>
<evidence type="ECO:0008006" key="4">
    <source>
        <dbReference type="Google" id="ProtNLM"/>
    </source>
</evidence>
<dbReference type="EMBL" id="JBHLZY010000025">
    <property type="protein sequence ID" value="MFB9770268.1"/>
    <property type="molecule type" value="Genomic_DNA"/>
</dbReference>
<keyword evidence="3" id="KW-1185">Reference proteome</keyword>
<protein>
    <recommendedName>
        <fullName evidence="4">Integral membrane protein</fullName>
    </recommendedName>
</protein>
<gene>
    <name evidence="2" type="ORF">ACFFLI_10385</name>
</gene>
<keyword evidence="1" id="KW-0812">Transmembrane</keyword>
<feature type="transmembrane region" description="Helical" evidence="1">
    <location>
        <begin position="5"/>
        <end position="28"/>
    </location>
</feature>
<organism evidence="2 3">
    <name type="scientific">Lactiplantibacillus modestisalitolerans</name>
    <dbReference type="NCBI Taxonomy" id="1457219"/>
    <lineage>
        <taxon>Bacteria</taxon>
        <taxon>Bacillati</taxon>
        <taxon>Bacillota</taxon>
        <taxon>Bacilli</taxon>
        <taxon>Lactobacillales</taxon>
        <taxon>Lactobacillaceae</taxon>
        <taxon>Lactiplantibacillus</taxon>
    </lineage>
</organism>
<reference evidence="2 3" key="1">
    <citation type="submission" date="2024-09" db="EMBL/GenBank/DDBJ databases">
        <authorList>
            <person name="Sun Q."/>
            <person name="Mori K."/>
        </authorList>
    </citation>
    <scope>NUCLEOTIDE SEQUENCE [LARGE SCALE GENOMIC DNA]</scope>
    <source>
        <strain evidence="2 3">TBRC 4576</strain>
    </source>
</reference>
<keyword evidence="1" id="KW-1133">Transmembrane helix</keyword>
<accession>A0ABV5WW91</accession>
<evidence type="ECO:0000313" key="3">
    <source>
        <dbReference type="Proteomes" id="UP001589691"/>
    </source>
</evidence>
<evidence type="ECO:0000313" key="2">
    <source>
        <dbReference type="EMBL" id="MFB9770268.1"/>
    </source>
</evidence>
<name>A0ABV5WW91_9LACO</name>